<protein>
    <recommendedName>
        <fullName evidence="12">Mannosyltransferase</fullName>
        <ecNumber evidence="12">2.4.1.-</ecNumber>
    </recommendedName>
</protein>
<dbReference type="Proteomes" id="UP000054567">
    <property type="component" value="Unassembled WGS sequence"/>
</dbReference>
<evidence type="ECO:0000256" key="7">
    <source>
        <dbReference type="ARBA" id="ARBA00022692"/>
    </source>
</evidence>
<feature type="compositionally biased region" description="Polar residues" evidence="13">
    <location>
        <begin position="572"/>
        <end position="581"/>
    </location>
</feature>
<evidence type="ECO:0000256" key="5">
    <source>
        <dbReference type="ARBA" id="ARBA00022676"/>
    </source>
</evidence>
<comment type="function">
    <text evidence="11">Mannosyltransferase involved in glycosylphosphatidylinositol-anchor biosynthesis. Transfers the third mannose to Man2-GlcN-acyl-PI during GPI precursor assembly.</text>
</comment>
<evidence type="ECO:0000256" key="13">
    <source>
        <dbReference type="SAM" id="MobiDB-lite"/>
    </source>
</evidence>
<evidence type="ECO:0000256" key="11">
    <source>
        <dbReference type="ARBA" id="ARBA00024708"/>
    </source>
</evidence>
<feature type="transmembrane region" description="Helical" evidence="12">
    <location>
        <begin position="338"/>
        <end position="359"/>
    </location>
</feature>
<feature type="region of interest" description="Disordered" evidence="13">
    <location>
        <begin position="568"/>
        <end position="589"/>
    </location>
</feature>
<accession>A0A0J6FIM0</accession>
<evidence type="ECO:0000313" key="15">
    <source>
        <dbReference type="Proteomes" id="UP000054567"/>
    </source>
</evidence>
<evidence type="ECO:0000256" key="12">
    <source>
        <dbReference type="RuleBase" id="RU363075"/>
    </source>
</evidence>
<reference evidence="14 15" key="1">
    <citation type="submission" date="2007-06" db="EMBL/GenBank/DDBJ databases">
        <title>The Genome Sequence of Coccidioides posadasii RMSCC_3488.</title>
        <authorList>
            <consortium name="Coccidioides Genome Resources Consortium"/>
            <consortium name="The Broad Institute Genome Sequencing Platform"/>
            <person name="Henn M.R."/>
            <person name="Sykes S."/>
            <person name="Young S."/>
            <person name="Jaffe D."/>
            <person name="Berlin A."/>
            <person name="Alvarez P."/>
            <person name="Butler J."/>
            <person name="Gnerre S."/>
            <person name="Grabherr M."/>
            <person name="Mauceli E."/>
            <person name="Brockman W."/>
            <person name="Kodira C."/>
            <person name="Alvarado L."/>
            <person name="Zeng Q."/>
            <person name="Crawford M."/>
            <person name="Antoine C."/>
            <person name="Devon K."/>
            <person name="Galgiani J."/>
            <person name="Orsborn K."/>
            <person name="Lewis M.L."/>
            <person name="Nusbaum C."/>
            <person name="Galagan J."/>
            <person name="Birren B."/>
        </authorList>
    </citation>
    <scope>NUCLEOTIDE SEQUENCE [LARGE SCALE GENOMIC DNA]</scope>
    <source>
        <strain evidence="14 15">RMSCC 3488</strain>
    </source>
</reference>
<keyword evidence="7 12" id="KW-0812">Transmembrane</keyword>
<dbReference type="PANTHER" id="PTHR22760:SF4">
    <property type="entry name" value="GPI MANNOSYLTRANSFERASE 3"/>
    <property type="match status" value="1"/>
</dbReference>
<evidence type="ECO:0000256" key="3">
    <source>
        <dbReference type="ARBA" id="ARBA00006065"/>
    </source>
</evidence>
<keyword evidence="10 12" id="KW-0472">Membrane</keyword>
<feature type="transmembrane region" description="Helical" evidence="12">
    <location>
        <begin position="280"/>
        <end position="297"/>
    </location>
</feature>
<feature type="transmembrane region" description="Helical" evidence="12">
    <location>
        <begin position="432"/>
        <end position="450"/>
    </location>
</feature>
<keyword evidence="6 14" id="KW-0808">Transferase</keyword>
<dbReference type="AlphaFoldDB" id="A0A0J6FIM0"/>
<dbReference type="GO" id="GO:0000026">
    <property type="term" value="F:alpha-1,2-mannosyltransferase activity"/>
    <property type="evidence" value="ECO:0007669"/>
    <property type="project" value="TreeGrafter"/>
</dbReference>
<dbReference type="InterPro" id="IPR005599">
    <property type="entry name" value="GPI_mannosylTrfase"/>
</dbReference>
<keyword evidence="5 12" id="KW-0328">Glycosyltransferase</keyword>
<feature type="compositionally biased region" description="Low complexity" evidence="13">
    <location>
        <begin position="1"/>
        <end position="15"/>
    </location>
</feature>
<evidence type="ECO:0000256" key="1">
    <source>
        <dbReference type="ARBA" id="ARBA00004477"/>
    </source>
</evidence>
<evidence type="ECO:0000313" key="14">
    <source>
        <dbReference type="EMBL" id="KMM69240.1"/>
    </source>
</evidence>
<dbReference type="EC" id="2.4.1.-" evidence="12"/>
<dbReference type="VEuPathDB" id="FungiDB:CPAG_05561"/>
<name>A0A0J6FIM0_COCPO</name>
<evidence type="ECO:0000256" key="8">
    <source>
        <dbReference type="ARBA" id="ARBA00022824"/>
    </source>
</evidence>
<proteinExistence type="inferred from homology"/>
<dbReference type="OrthoDB" id="416834at2759"/>
<keyword evidence="9 12" id="KW-1133">Transmembrane helix</keyword>
<dbReference type="GO" id="GO:0005789">
    <property type="term" value="C:endoplasmic reticulum membrane"/>
    <property type="evidence" value="ECO:0007669"/>
    <property type="project" value="UniProtKB-SubCell"/>
</dbReference>
<keyword evidence="4" id="KW-0337">GPI-anchor biosynthesis</keyword>
<feature type="transmembrane region" description="Helical" evidence="12">
    <location>
        <begin position="371"/>
        <end position="390"/>
    </location>
</feature>
<reference evidence="15" key="2">
    <citation type="journal article" date="2009" name="Genome Res.">
        <title>Comparative genomic analyses of the human fungal pathogens Coccidioides and their relatives.</title>
        <authorList>
            <person name="Sharpton T.J."/>
            <person name="Stajich J.E."/>
            <person name="Rounsley S.D."/>
            <person name="Gardner M.J."/>
            <person name="Wortman J.R."/>
            <person name="Jordar V.S."/>
            <person name="Maiti R."/>
            <person name="Kodira C.D."/>
            <person name="Neafsey D.E."/>
            <person name="Zeng Q."/>
            <person name="Hung C.-Y."/>
            <person name="McMahan C."/>
            <person name="Muszewska A."/>
            <person name="Grynberg M."/>
            <person name="Mandel M.A."/>
            <person name="Kellner E.M."/>
            <person name="Barker B.M."/>
            <person name="Galgiani J.N."/>
            <person name="Orbach M.J."/>
            <person name="Kirkland T.N."/>
            <person name="Cole G.T."/>
            <person name="Henn M.R."/>
            <person name="Birren B.W."/>
            <person name="Taylor J.W."/>
        </authorList>
    </citation>
    <scope>NUCLEOTIDE SEQUENCE [LARGE SCALE GENOMIC DNA]</scope>
    <source>
        <strain evidence="15">RMSCC 3488</strain>
    </source>
</reference>
<feature type="region of interest" description="Disordered" evidence="13">
    <location>
        <begin position="1"/>
        <end position="23"/>
    </location>
</feature>
<keyword evidence="8 12" id="KW-0256">Endoplasmic reticulum</keyword>
<dbReference type="UniPathway" id="UPA00196"/>
<gene>
    <name evidence="14" type="ORF">CPAG_05561</name>
</gene>
<evidence type="ECO:0000256" key="6">
    <source>
        <dbReference type="ARBA" id="ARBA00022679"/>
    </source>
</evidence>
<feature type="transmembrane region" description="Helical" evidence="12">
    <location>
        <begin position="235"/>
        <end position="260"/>
    </location>
</feature>
<dbReference type="PANTHER" id="PTHR22760">
    <property type="entry name" value="GLYCOSYLTRANSFERASE"/>
    <property type="match status" value="1"/>
</dbReference>
<evidence type="ECO:0000256" key="4">
    <source>
        <dbReference type="ARBA" id="ARBA00022502"/>
    </source>
</evidence>
<evidence type="ECO:0000256" key="2">
    <source>
        <dbReference type="ARBA" id="ARBA00004687"/>
    </source>
</evidence>
<evidence type="ECO:0000256" key="10">
    <source>
        <dbReference type="ARBA" id="ARBA00023136"/>
    </source>
</evidence>
<dbReference type="EMBL" id="DS268111">
    <property type="protein sequence ID" value="KMM69240.1"/>
    <property type="molecule type" value="Genomic_DNA"/>
</dbReference>
<sequence>MSTSSAELSGSSTGTDGRDPGLGSSFETLRRRAQRVHRRFEQRPSRDILLFLVAFRILNALCVRTFFQPDEFFQSLEPAWQIAFGKESGAWITWEWKHHLRSSIHPYIFAAVYWVADQISRQLRLSPLSRADLLVAAPKSAQGVIAALGDYYTWKLAGTIYGADSYNTRWALCLSVLSPWQWFCSTRTLSNCLETTLTAAALSHWPWQWNVAEFSSRQALGQARRITHDRTKLRYCLLLAAFACILRPTNLIIWFCLAIFTICNISSREGLLCEKHVALVWEAFCCGFSVLSLSLLADRIYYGSWTLPPFKFLYFNIAQSLAVFYGRNDWHYYLSQGYPLLLTTALPFTLAGLSSALAAPFKQSGGLGASIRRQLGIVCIAMPAILSLISHKEVRFIYPILPSLHILTAAPLSKFFEPAISYTAGSYQPRRLLLSFLILVNLMVAFYTTVSHASGPSKVFEYIRHQSERVSVEANIQGSRPQPPISSHFSAPVRPAQGLTVGFLMPCHSTPWRSHFVFPSIEAWALSCEPPVNFNESQRAAYIDEADQFYADPSSFLRTNMVGGLRHFPHTPTYQAKQPSKSPGEADATRDHKHNWPDYLVFFAQLEPTIKSLLRASSYAECYRTWNTAWHDDWRRKGDMIIWCLDPAVQREWREKNRRVHLHDDGWEALMKSKAKQFDKIIEQLGKESTGVWRGGKKGRRGGGGWIPTFSLPMSWSRKSRNSFTMTLPWEGSVRSRRWSWPWEKSRKPSWSQVMKAWYDKIVSDKSEPESSDLWS</sequence>
<organism evidence="14 15">
    <name type="scientific">Coccidioides posadasii RMSCC 3488</name>
    <dbReference type="NCBI Taxonomy" id="454284"/>
    <lineage>
        <taxon>Eukaryota</taxon>
        <taxon>Fungi</taxon>
        <taxon>Dikarya</taxon>
        <taxon>Ascomycota</taxon>
        <taxon>Pezizomycotina</taxon>
        <taxon>Eurotiomycetes</taxon>
        <taxon>Eurotiomycetidae</taxon>
        <taxon>Onygenales</taxon>
        <taxon>Onygenaceae</taxon>
        <taxon>Coccidioides</taxon>
    </lineage>
</organism>
<reference evidence="15" key="3">
    <citation type="journal article" date="2010" name="Genome Res.">
        <title>Population genomic sequencing of Coccidioides fungi reveals recent hybridization and transposon control.</title>
        <authorList>
            <person name="Neafsey D.E."/>
            <person name="Barker B.M."/>
            <person name="Sharpton T.J."/>
            <person name="Stajich J.E."/>
            <person name="Park D.J."/>
            <person name="Whiston E."/>
            <person name="Hung C.-Y."/>
            <person name="McMahan C."/>
            <person name="White J."/>
            <person name="Sykes S."/>
            <person name="Heiman D."/>
            <person name="Young S."/>
            <person name="Zeng Q."/>
            <person name="Abouelleil A."/>
            <person name="Aftuck L."/>
            <person name="Bessette D."/>
            <person name="Brown A."/>
            <person name="FitzGerald M."/>
            <person name="Lui A."/>
            <person name="Macdonald J.P."/>
            <person name="Priest M."/>
            <person name="Orbach M.J."/>
            <person name="Galgiani J.N."/>
            <person name="Kirkland T.N."/>
            <person name="Cole G.T."/>
            <person name="Birren B.W."/>
            <person name="Henn M.R."/>
            <person name="Taylor J.W."/>
            <person name="Rounsley S.D."/>
        </authorList>
    </citation>
    <scope>NUCLEOTIDE SEQUENCE [LARGE SCALE GENOMIC DNA]</scope>
    <source>
        <strain evidence="15">RMSCC 3488</strain>
    </source>
</reference>
<comment type="subcellular location">
    <subcellularLocation>
        <location evidence="1 12">Endoplasmic reticulum membrane</location>
        <topology evidence="1 12">Multi-pass membrane protein</topology>
    </subcellularLocation>
</comment>
<evidence type="ECO:0000256" key="9">
    <source>
        <dbReference type="ARBA" id="ARBA00022989"/>
    </source>
</evidence>
<dbReference type="Pfam" id="PF03901">
    <property type="entry name" value="Glyco_transf_22"/>
    <property type="match status" value="1"/>
</dbReference>
<comment type="similarity">
    <text evidence="3">Belongs to the glycosyltransferase 22 family. PIGB subfamily.</text>
</comment>
<dbReference type="GO" id="GO:0006506">
    <property type="term" value="P:GPI anchor biosynthetic process"/>
    <property type="evidence" value="ECO:0007669"/>
    <property type="project" value="UniProtKB-UniPathway"/>
</dbReference>
<comment type="pathway">
    <text evidence="2">Glycolipid biosynthesis; glycosylphosphatidylinositol-anchor biosynthesis.</text>
</comment>